<evidence type="ECO:0000313" key="2">
    <source>
        <dbReference type="EMBL" id="KFD70397.1"/>
    </source>
</evidence>
<dbReference type="GO" id="GO:0009267">
    <property type="term" value="P:cellular response to starvation"/>
    <property type="evidence" value="ECO:0007669"/>
    <property type="project" value="TreeGrafter"/>
</dbReference>
<dbReference type="GO" id="GO:0005776">
    <property type="term" value="C:autophagosome"/>
    <property type="evidence" value="ECO:0007669"/>
    <property type="project" value="TreeGrafter"/>
</dbReference>
<dbReference type="EMBL" id="KL367488">
    <property type="protein sequence ID" value="KFD70397.1"/>
    <property type="molecule type" value="Genomic_DNA"/>
</dbReference>
<evidence type="ECO:0008006" key="3">
    <source>
        <dbReference type="Google" id="ProtNLM"/>
    </source>
</evidence>
<protein>
    <recommendedName>
        <fullName evidence="3">Beclin 1-associated autophagy-related key regulator</fullName>
    </recommendedName>
</protein>
<sequence length="461" mass="52243">MSDCFDGALPPEEPIGDKVEDSVCRKVPESSKGDASTSARCRMCIRWSRRFCCCNCINDTFGFRQKKATLSRLIGERERMAEECDQKLRTRNSNYRSLVVALDNVRPRLTVLKRMLRMKTKELEAKRRLLSELIDEMSYRTEVVSYLQTVCKKFDQQSEERKKQAEQYEFQLVSCHEELGRARCKMVTRLLEDVFPIEVVTTPEENVQTSEGGDKACADEGPVLTEALLEATMLQFCYDRWIVMDNASKVQFKFVDNCFAPDNSDYSVLKQFLFSQKTDMPSVTDCLFTISKSAFGSCPSLAYAAQLTALLARVLDVRLPFVVRPTDFCLENICKDEFETAALKLNANVVVLCSSQIGDEKTFSLLRPFWNLVLLRSDVHDLGRPRSYAVSTDCVAEFAEVLSLVNWCEKPSPLELGQTDVDDWESVSESLPTWNVGNFGVTNIINSATSSVAFLLKAMHL</sequence>
<dbReference type="PANTHER" id="PTHR13664:SF0">
    <property type="entry name" value="BECLIN 1-ASSOCIATED AUTOPHAGY-RELATED KEY REGULATOR"/>
    <property type="match status" value="1"/>
</dbReference>
<dbReference type="GO" id="GO:0000045">
    <property type="term" value="P:autophagosome assembly"/>
    <property type="evidence" value="ECO:0007669"/>
    <property type="project" value="TreeGrafter"/>
</dbReference>
<evidence type="ECO:0000313" key="1">
    <source>
        <dbReference type="EMBL" id="KFD70396.1"/>
    </source>
</evidence>
<name>A0A085NLQ0_9BILA</name>
<dbReference type="GO" id="GO:0016240">
    <property type="term" value="P:autophagosome membrane docking"/>
    <property type="evidence" value="ECO:0007669"/>
    <property type="project" value="TreeGrafter"/>
</dbReference>
<dbReference type="PANTHER" id="PTHR13664">
    <property type="entry name" value="BECLIN 1-ASSOCIATED AUTOPHAGY-RELATED KEY REGULATOR"/>
    <property type="match status" value="1"/>
</dbReference>
<dbReference type="Proteomes" id="UP000030758">
    <property type="component" value="Unassembled WGS sequence"/>
</dbReference>
<reference evidence="1" key="1">
    <citation type="journal article" date="2014" name="Nat. Genet.">
        <title>Genome and transcriptome of the porcine whipworm Trichuris suis.</title>
        <authorList>
            <person name="Jex A.R."/>
            <person name="Nejsum P."/>
            <person name="Schwarz E.M."/>
            <person name="Hu L."/>
            <person name="Young N.D."/>
            <person name="Hall R.S."/>
            <person name="Korhonen P.K."/>
            <person name="Liao S."/>
            <person name="Thamsborg S."/>
            <person name="Xia J."/>
            <person name="Xu P."/>
            <person name="Wang S."/>
            <person name="Scheerlinck J.P."/>
            <person name="Hofmann A."/>
            <person name="Sternberg P.W."/>
            <person name="Wang J."/>
            <person name="Gasser R.B."/>
        </authorList>
    </citation>
    <scope>NUCLEOTIDE SEQUENCE [LARGE SCALE GENOMIC DNA]</scope>
    <source>
        <strain evidence="1">DCEP-RM93F</strain>
    </source>
</reference>
<dbReference type="GO" id="GO:0035014">
    <property type="term" value="F:phosphatidylinositol 3-kinase regulator activity"/>
    <property type="evidence" value="ECO:0007669"/>
    <property type="project" value="TreeGrafter"/>
</dbReference>
<dbReference type="GO" id="GO:0000423">
    <property type="term" value="P:mitophagy"/>
    <property type="evidence" value="ECO:0007669"/>
    <property type="project" value="TreeGrafter"/>
</dbReference>
<dbReference type="AlphaFoldDB" id="A0A085NLQ0"/>
<dbReference type="OrthoDB" id="10279618at2759"/>
<organism evidence="1">
    <name type="scientific">Trichuris suis</name>
    <name type="common">pig whipworm</name>
    <dbReference type="NCBI Taxonomy" id="68888"/>
    <lineage>
        <taxon>Eukaryota</taxon>
        <taxon>Metazoa</taxon>
        <taxon>Ecdysozoa</taxon>
        <taxon>Nematoda</taxon>
        <taxon>Enoplea</taxon>
        <taxon>Dorylaimia</taxon>
        <taxon>Trichinellida</taxon>
        <taxon>Trichuridae</taxon>
        <taxon>Trichuris</taxon>
    </lineage>
</organism>
<dbReference type="GO" id="GO:0043495">
    <property type="term" value="F:protein-membrane adaptor activity"/>
    <property type="evidence" value="ECO:0007669"/>
    <property type="project" value="TreeGrafter"/>
</dbReference>
<gene>
    <name evidence="2" type="ORF">M514_08951</name>
    <name evidence="1" type="ORF">M514_17480</name>
</gene>
<dbReference type="EMBL" id="KL367488">
    <property type="protein sequence ID" value="KFD70396.1"/>
    <property type="molecule type" value="Genomic_DNA"/>
</dbReference>
<proteinExistence type="predicted"/>
<accession>A0A085NLQ0</accession>
<dbReference type="GO" id="GO:0035032">
    <property type="term" value="C:phosphatidylinositol 3-kinase complex, class III"/>
    <property type="evidence" value="ECO:0007669"/>
    <property type="project" value="TreeGrafter"/>
</dbReference>
<dbReference type="GO" id="GO:0097632">
    <property type="term" value="C:extrinsic component of phagophore assembly site membrane"/>
    <property type="evidence" value="ECO:0007669"/>
    <property type="project" value="TreeGrafter"/>
</dbReference>
<dbReference type="GO" id="GO:0097629">
    <property type="term" value="C:extrinsic component of omegasome membrane"/>
    <property type="evidence" value="ECO:0007669"/>
    <property type="project" value="TreeGrafter"/>
</dbReference>